<feature type="transmembrane region" description="Helical" evidence="8">
    <location>
        <begin position="143"/>
        <end position="166"/>
    </location>
</feature>
<feature type="transmembrane region" description="Helical" evidence="8">
    <location>
        <begin position="7"/>
        <end position="25"/>
    </location>
</feature>
<feature type="transmembrane region" description="Helical" evidence="8">
    <location>
        <begin position="200"/>
        <end position="222"/>
    </location>
</feature>
<evidence type="ECO:0000256" key="4">
    <source>
        <dbReference type="ARBA" id="ARBA00022475"/>
    </source>
</evidence>
<sequence>MNRIPGYAKYLIVLAAIVLTAYVLIVAKSILSPVLTALILALLLHPLSSLIERARIPRGISSILSIIFVILVISGLSYFFSAQVRSIARDLDTIEARFNEVIDRGFGWMETTFGIEQQEQTTYLKNSLTTVLRNSTSFLTRTLSATAGFFTSFFLAILAMFFFLYYRRFLMAFLYRVFSQEHHDKVGTTVIKIEKVIRSYILGLFTVILIIAVLNTTGLMLLGIQHAMFFGVLAAVLTIIPYIGIFIGSLLPILFALVTKDSLWYPLGVLLIFSGVQFLEGNFITPNIIGGRVSINPFAAILALFFGGMIWGPIGMILSIPVLAICKVIFDTVEPLKPYGFLLGNPPDEFTLEPKKVRLKEIRIVKKNRKERERAKENA</sequence>
<evidence type="ECO:0000256" key="5">
    <source>
        <dbReference type="ARBA" id="ARBA00022692"/>
    </source>
</evidence>
<dbReference type="PANTHER" id="PTHR21716:SF53">
    <property type="entry name" value="PERMEASE PERM-RELATED"/>
    <property type="match status" value="1"/>
</dbReference>
<feature type="transmembrane region" description="Helical" evidence="8">
    <location>
        <begin position="63"/>
        <end position="81"/>
    </location>
</feature>
<name>A0AA49JK85_9BACT</name>
<evidence type="ECO:0000256" key="1">
    <source>
        <dbReference type="ARBA" id="ARBA00004651"/>
    </source>
</evidence>
<organism evidence="9">
    <name type="scientific">Roseihalotalea indica</name>
    <dbReference type="NCBI Taxonomy" id="2867963"/>
    <lineage>
        <taxon>Bacteria</taxon>
        <taxon>Pseudomonadati</taxon>
        <taxon>Bacteroidota</taxon>
        <taxon>Cytophagia</taxon>
        <taxon>Cytophagales</taxon>
        <taxon>Catalimonadaceae</taxon>
        <taxon>Roseihalotalea</taxon>
    </lineage>
</organism>
<feature type="transmembrane region" description="Helical" evidence="8">
    <location>
        <begin position="228"/>
        <end position="255"/>
    </location>
</feature>
<proteinExistence type="inferred from homology"/>
<reference evidence="9" key="2">
    <citation type="journal article" date="2024" name="Antonie Van Leeuwenhoek">
        <title>Roseihalotalea indica gen. nov., sp. nov., a halophilic Bacteroidetes from mesopelagic Southwest Indian Ocean with higher carbohydrate metabolic potential.</title>
        <authorList>
            <person name="Chen B."/>
            <person name="Zhang M."/>
            <person name="Lin D."/>
            <person name="Ye J."/>
            <person name="Tang K."/>
        </authorList>
    </citation>
    <scope>NUCLEOTIDE SEQUENCE</scope>
    <source>
        <strain evidence="9">TK19036</strain>
    </source>
</reference>
<keyword evidence="7 8" id="KW-0472">Membrane</keyword>
<evidence type="ECO:0000313" key="9">
    <source>
        <dbReference type="EMBL" id="WKN40186.1"/>
    </source>
</evidence>
<dbReference type="GO" id="GO:0005886">
    <property type="term" value="C:plasma membrane"/>
    <property type="evidence" value="ECO:0007669"/>
    <property type="project" value="UniProtKB-SubCell"/>
</dbReference>
<keyword evidence="5 8" id="KW-0812">Transmembrane</keyword>
<dbReference type="PANTHER" id="PTHR21716">
    <property type="entry name" value="TRANSMEMBRANE PROTEIN"/>
    <property type="match status" value="1"/>
</dbReference>
<dbReference type="Pfam" id="PF01594">
    <property type="entry name" value="AI-2E_transport"/>
    <property type="match status" value="1"/>
</dbReference>
<accession>A0AA49JK85</accession>
<feature type="transmembrane region" description="Helical" evidence="8">
    <location>
        <begin position="262"/>
        <end position="279"/>
    </location>
</feature>
<dbReference type="EMBL" id="CP120682">
    <property type="protein sequence ID" value="WKN40186.1"/>
    <property type="molecule type" value="Genomic_DNA"/>
</dbReference>
<evidence type="ECO:0000256" key="7">
    <source>
        <dbReference type="ARBA" id="ARBA00023136"/>
    </source>
</evidence>
<reference evidence="9" key="1">
    <citation type="journal article" date="2023" name="Comput. Struct. Biotechnol. J.">
        <title>Discovery of a novel marine Bacteroidetes with a rich repertoire of carbohydrate-active enzymes.</title>
        <authorList>
            <person name="Chen B."/>
            <person name="Liu G."/>
            <person name="Chen Q."/>
            <person name="Wang H."/>
            <person name="Liu L."/>
            <person name="Tang K."/>
        </authorList>
    </citation>
    <scope>NUCLEOTIDE SEQUENCE</scope>
    <source>
        <strain evidence="9">TK19036</strain>
    </source>
</reference>
<dbReference type="InterPro" id="IPR002549">
    <property type="entry name" value="AI-2E-like"/>
</dbReference>
<evidence type="ECO:0000256" key="6">
    <source>
        <dbReference type="ARBA" id="ARBA00022989"/>
    </source>
</evidence>
<comment type="subcellular location">
    <subcellularLocation>
        <location evidence="1">Cell membrane</location>
        <topology evidence="1">Multi-pass membrane protein</topology>
    </subcellularLocation>
</comment>
<gene>
    <name evidence="9" type="ORF">K4G66_15940</name>
</gene>
<protein>
    <submittedName>
        <fullName evidence="9">AI-2E family transporter</fullName>
    </submittedName>
</protein>
<keyword evidence="4" id="KW-1003">Cell membrane</keyword>
<evidence type="ECO:0000256" key="3">
    <source>
        <dbReference type="ARBA" id="ARBA00022448"/>
    </source>
</evidence>
<comment type="similarity">
    <text evidence="2">Belongs to the autoinducer-2 exporter (AI-2E) (TC 2.A.86) family.</text>
</comment>
<dbReference type="AlphaFoldDB" id="A0AA49JK85"/>
<keyword evidence="3" id="KW-0813">Transport</keyword>
<keyword evidence="6 8" id="KW-1133">Transmembrane helix</keyword>
<feature type="transmembrane region" description="Helical" evidence="8">
    <location>
        <begin position="31"/>
        <end position="51"/>
    </location>
</feature>
<evidence type="ECO:0000256" key="2">
    <source>
        <dbReference type="ARBA" id="ARBA00009773"/>
    </source>
</evidence>
<feature type="transmembrane region" description="Helical" evidence="8">
    <location>
        <begin position="299"/>
        <end position="330"/>
    </location>
</feature>
<evidence type="ECO:0000256" key="8">
    <source>
        <dbReference type="SAM" id="Phobius"/>
    </source>
</evidence>